<keyword evidence="4 6" id="KW-0274">FAD</keyword>
<dbReference type="InterPro" id="IPR009075">
    <property type="entry name" value="AcylCo_DH/oxidase_C"/>
</dbReference>
<dbReference type="InterPro" id="IPR046373">
    <property type="entry name" value="Acyl-CoA_Oxase/DH_mid-dom_sf"/>
</dbReference>
<keyword evidence="5 6" id="KW-0560">Oxidoreductase</keyword>
<dbReference type="PANTHER" id="PTHR43884">
    <property type="entry name" value="ACYL-COA DEHYDROGENASE"/>
    <property type="match status" value="1"/>
</dbReference>
<reference evidence="10 11" key="1">
    <citation type="submission" date="2016-05" db="EMBL/GenBank/DDBJ databases">
        <title>Single-cell genome of chain-forming Candidatus Thiomargarita nelsonii and comparison to other large sulfur-oxidizing bacteria.</title>
        <authorList>
            <person name="Winkel M."/>
            <person name="Salman V."/>
            <person name="Woyke T."/>
            <person name="Schulz-Vogt H."/>
            <person name="Richter M."/>
            <person name="Flood B."/>
            <person name="Bailey J."/>
            <person name="Amann R."/>
            <person name="Mussmann M."/>
        </authorList>
    </citation>
    <scope>NUCLEOTIDE SEQUENCE [LARGE SCALE GENOMIC DNA]</scope>
    <source>
        <strain evidence="10 11">THI036</strain>
    </source>
</reference>
<dbReference type="AlphaFoldDB" id="A0A176RUJ1"/>
<evidence type="ECO:0000256" key="3">
    <source>
        <dbReference type="ARBA" id="ARBA00022630"/>
    </source>
</evidence>
<dbReference type="InterPro" id="IPR037069">
    <property type="entry name" value="AcylCoA_DH/ox_N_sf"/>
</dbReference>
<feature type="domain" description="Acyl-CoA dehydrogenase/oxidase N-terminal" evidence="9">
    <location>
        <begin position="7"/>
        <end position="119"/>
    </location>
</feature>
<dbReference type="SUPFAM" id="SSF47203">
    <property type="entry name" value="Acyl-CoA dehydrogenase C-terminal domain-like"/>
    <property type="match status" value="1"/>
</dbReference>
<dbReference type="Gene3D" id="1.10.540.10">
    <property type="entry name" value="Acyl-CoA dehydrogenase/oxidase, N-terminal domain"/>
    <property type="match status" value="1"/>
</dbReference>
<dbReference type="EMBL" id="LUTY01002811">
    <property type="protein sequence ID" value="OAD19407.1"/>
    <property type="molecule type" value="Genomic_DNA"/>
</dbReference>
<dbReference type="InterPro" id="IPR009100">
    <property type="entry name" value="AcylCoA_DH/oxidase_NM_dom_sf"/>
</dbReference>
<evidence type="ECO:0000256" key="5">
    <source>
        <dbReference type="ARBA" id="ARBA00023002"/>
    </source>
</evidence>
<dbReference type="Pfam" id="PF02770">
    <property type="entry name" value="Acyl-CoA_dh_M"/>
    <property type="match status" value="1"/>
</dbReference>
<comment type="cofactor">
    <cofactor evidence="1 6">
        <name>FAD</name>
        <dbReference type="ChEBI" id="CHEBI:57692"/>
    </cofactor>
</comment>
<dbReference type="Proteomes" id="UP000076962">
    <property type="component" value="Unassembled WGS sequence"/>
</dbReference>
<dbReference type="SUPFAM" id="SSF56645">
    <property type="entry name" value="Acyl-CoA dehydrogenase NM domain-like"/>
    <property type="match status" value="1"/>
</dbReference>
<feature type="domain" description="Acyl-CoA dehydrogenase/oxidase C-terminal" evidence="7">
    <location>
        <begin position="231"/>
        <end position="375"/>
    </location>
</feature>
<organism evidence="10 11">
    <name type="scientific">Candidatus Thiomargarita nelsonii</name>
    <dbReference type="NCBI Taxonomy" id="1003181"/>
    <lineage>
        <taxon>Bacteria</taxon>
        <taxon>Pseudomonadati</taxon>
        <taxon>Pseudomonadota</taxon>
        <taxon>Gammaproteobacteria</taxon>
        <taxon>Thiotrichales</taxon>
        <taxon>Thiotrichaceae</taxon>
        <taxon>Thiomargarita</taxon>
    </lineage>
</organism>
<protein>
    <submittedName>
        <fullName evidence="10">Acyl-CoA dehydrogenase domain-containing protein</fullName>
    </submittedName>
</protein>
<dbReference type="InterPro" id="IPR036250">
    <property type="entry name" value="AcylCo_DH-like_C"/>
</dbReference>
<evidence type="ECO:0000313" key="11">
    <source>
        <dbReference type="Proteomes" id="UP000076962"/>
    </source>
</evidence>
<comment type="caution">
    <text evidence="10">The sequence shown here is derived from an EMBL/GenBank/DDBJ whole genome shotgun (WGS) entry which is preliminary data.</text>
</comment>
<dbReference type="Gene3D" id="1.20.140.10">
    <property type="entry name" value="Butyryl-CoA Dehydrogenase, subunit A, domain 3"/>
    <property type="match status" value="1"/>
</dbReference>
<accession>A0A176RUJ1</accession>
<dbReference type="Pfam" id="PF00441">
    <property type="entry name" value="Acyl-CoA_dh_1"/>
    <property type="match status" value="1"/>
</dbReference>
<evidence type="ECO:0000256" key="2">
    <source>
        <dbReference type="ARBA" id="ARBA00009347"/>
    </source>
</evidence>
<dbReference type="FunFam" id="1.20.140.10:FF:000001">
    <property type="entry name" value="Acyl-CoA dehydrogenase"/>
    <property type="match status" value="1"/>
</dbReference>
<evidence type="ECO:0000256" key="6">
    <source>
        <dbReference type="RuleBase" id="RU362125"/>
    </source>
</evidence>
<dbReference type="GO" id="GO:0003995">
    <property type="term" value="F:acyl-CoA dehydrogenase activity"/>
    <property type="evidence" value="ECO:0007669"/>
    <property type="project" value="TreeGrafter"/>
</dbReference>
<comment type="similarity">
    <text evidence="2 6">Belongs to the acyl-CoA dehydrogenase family.</text>
</comment>
<dbReference type="Pfam" id="PF02771">
    <property type="entry name" value="Acyl-CoA_dh_N"/>
    <property type="match status" value="1"/>
</dbReference>
<dbReference type="InterPro" id="IPR013786">
    <property type="entry name" value="AcylCoA_DH/ox_N"/>
</dbReference>
<evidence type="ECO:0000256" key="1">
    <source>
        <dbReference type="ARBA" id="ARBA00001974"/>
    </source>
</evidence>
<evidence type="ECO:0000259" key="7">
    <source>
        <dbReference type="Pfam" id="PF00441"/>
    </source>
</evidence>
<dbReference type="PANTHER" id="PTHR43884:SF12">
    <property type="entry name" value="ISOVALERYL-COA DEHYDROGENASE, MITOCHONDRIAL-RELATED"/>
    <property type="match status" value="1"/>
</dbReference>
<feature type="domain" description="Acyl-CoA oxidase/dehydrogenase middle" evidence="8">
    <location>
        <begin position="124"/>
        <end position="217"/>
    </location>
</feature>
<sequence>MDFSWNKTQLALKEKVIQFAQTLNDNLVERDKQGLFSREQWQKCADFGILKLYLPTIYGGDNYDLLTAVLAMEAFGYGCRDNGLVLALNEHIWCIQQPFLIFASEEQKQKYLPAFCSGELICTQAISEESAGSDALNMQTTAQKVTGGYLLNGKKSYISLAPVAELSLVFAKTNLQAAQWGISLFLVENNATGCTPIPRDKMGTRTNPLGDLVFEDCFVPEANRIGREGIGVSVFSQTMDWERSFILASYVGAMAYQLEQSVHYAKNRQQYGEPIGNYQSVSNRIADMKSRLEIARLLLYKQAWQKQNQKLNLMDAAITNLHISESFLQSSLDAVRIHGGRGYLSEFGIERDLRDAVGSVIYAGTSDIQRNIIAKLLGKRIKS</sequence>
<gene>
    <name evidence="10" type="ORF">THIOM_004958</name>
</gene>
<proteinExistence type="inferred from homology"/>
<keyword evidence="3 6" id="KW-0285">Flavoprotein</keyword>
<evidence type="ECO:0000256" key="4">
    <source>
        <dbReference type="ARBA" id="ARBA00022827"/>
    </source>
</evidence>
<evidence type="ECO:0000259" key="9">
    <source>
        <dbReference type="Pfam" id="PF02771"/>
    </source>
</evidence>
<dbReference type="Gene3D" id="2.40.110.10">
    <property type="entry name" value="Butyryl-CoA Dehydrogenase, subunit A, domain 2"/>
    <property type="match status" value="1"/>
</dbReference>
<evidence type="ECO:0000259" key="8">
    <source>
        <dbReference type="Pfam" id="PF02770"/>
    </source>
</evidence>
<evidence type="ECO:0000313" key="10">
    <source>
        <dbReference type="EMBL" id="OAD19407.1"/>
    </source>
</evidence>
<name>A0A176RUJ1_9GAMM</name>
<dbReference type="InterPro" id="IPR006091">
    <property type="entry name" value="Acyl-CoA_Oxase/DH_mid-dom"/>
</dbReference>
<keyword evidence="11" id="KW-1185">Reference proteome</keyword>
<dbReference type="GO" id="GO:0050660">
    <property type="term" value="F:flavin adenine dinucleotide binding"/>
    <property type="evidence" value="ECO:0007669"/>
    <property type="project" value="InterPro"/>
</dbReference>